<feature type="domain" description="GGDEF" evidence="5">
    <location>
        <begin position="287"/>
        <end position="425"/>
    </location>
</feature>
<dbReference type="Pfam" id="PF00990">
    <property type="entry name" value="GGDEF"/>
    <property type="match status" value="1"/>
</dbReference>
<dbReference type="InterPro" id="IPR029787">
    <property type="entry name" value="Nucleotide_cyclase"/>
</dbReference>
<sequence length="430" mass="47620">MNEPPAGQPATTPLTVEPNPLFADGDAAESGEHPLLKSRPTLVTLKRLEARVRHGWGAWNFEGSAEDAYRVWHRKRFRASRTLLFSLIALLFLTGPLYQHGLLQVSEPLGQLYKVLDVWALGPLLILAAVLTALGRWQLLTQSVQSAAVMATLAALVYLHAADLRDEVVFPDALMGLTLIAIAYFGGFSWPRIALTALVCLGVRILLEVESLGVVPETITSMAIRVIEASIAILGAWSHERLARLTWIRRAVMQVLLRTDGLTGLSSRYDFDRTFARVLRQARREHKRIGVLLMDVDHFKRINDGHGHLVGDHVLRSVGEAIGHQSGRRPLDLHARFGGEEMVIVWYDLVPAELEALADSVIRTVRDLAVTSPLTGERILVTISAGLTWTEPGSDHLPHQVLQHADELLYQAKQAGRDQMKFGAFVSTRV</sequence>
<dbReference type="PANTHER" id="PTHR45138">
    <property type="entry name" value="REGULATORY COMPONENTS OF SENSORY TRANSDUCTION SYSTEM"/>
    <property type="match status" value="1"/>
</dbReference>
<dbReference type="RefSeq" id="WP_133881183.1">
    <property type="nucleotide sequence ID" value="NZ_MWIN01000001.1"/>
</dbReference>
<evidence type="ECO:0000256" key="2">
    <source>
        <dbReference type="ARBA" id="ARBA00034247"/>
    </source>
</evidence>
<dbReference type="EMBL" id="SOBT01000008">
    <property type="protein sequence ID" value="TDU32701.1"/>
    <property type="molecule type" value="Genomic_DNA"/>
</dbReference>
<dbReference type="Gene3D" id="3.30.70.270">
    <property type="match status" value="1"/>
</dbReference>
<dbReference type="GO" id="GO:0005886">
    <property type="term" value="C:plasma membrane"/>
    <property type="evidence" value="ECO:0007669"/>
    <property type="project" value="TreeGrafter"/>
</dbReference>
<evidence type="ECO:0000256" key="4">
    <source>
        <dbReference type="SAM" id="Phobius"/>
    </source>
</evidence>
<keyword evidence="4" id="KW-0812">Transmembrane</keyword>
<dbReference type="SUPFAM" id="SSF55073">
    <property type="entry name" value="Nucleotide cyclase"/>
    <property type="match status" value="1"/>
</dbReference>
<gene>
    <name evidence="6" type="ORF">DFR24_2101</name>
</gene>
<dbReference type="SMART" id="SM00267">
    <property type="entry name" value="GGDEF"/>
    <property type="match status" value="1"/>
</dbReference>
<dbReference type="InterPro" id="IPR000160">
    <property type="entry name" value="GGDEF_dom"/>
</dbReference>
<keyword evidence="7" id="KW-1185">Reference proteome</keyword>
<proteinExistence type="predicted"/>
<reference evidence="6 7" key="1">
    <citation type="submission" date="2019-03" db="EMBL/GenBank/DDBJ databases">
        <title>Genomic Encyclopedia of Type Strains, Phase IV (KMG-IV): sequencing the most valuable type-strain genomes for metagenomic binning, comparative biology and taxonomic classification.</title>
        <authorList>
            <person name="Goeker M."/>
        </authorList>
    </citation>
    <scope>NUCLEOTIDE SEQUENCE [LARGE SCALE GENOMIC DNA]</scope>
    <source>
        <strain evidence="6 7">DSM 26377</strain>
    </source>
</reference>
<protein>
    <recommendedName>
        <fullName evidence="1">diguanylate cyclase</fullName>
        <ecNumber evidence="1">2.7.7.65</ecNumber>
    </recommendedName>
</protein>
<accession>A0A4S3KCH2</accession>
<dbReference type="InterPro" id="IPR043128">
    <property type="entry name" value="Rev_trsase/Diguanyl_cyclase"/>
</dbReference>
<feature type="transmembrane region" description="Helical" evidence="4">
    <location>
        <begin position="79"/>
        <end position="98"/>
    </location>
</feature>
<keyword evidence="4" id="KW-0472">Membrane</keyword>
<feature type="region of interest" description="Disordered" evidence="3">
    <location>
        <begin position="1"/>
        <end position="33"/>
    </location>
</feature>
<feature type="transmembrane region" description="Helical" evidence="4">
    <location>
        <begin position="118"/>
        <end position="137"/>
    </location>
</feature>
<dbReference type="CDD" id="cd01949">
    <property type="entry name" value="GGDEF"/>
    <property type="match status" value="1"/>
</dbReference>
<evidence type="ECO:0000259" key="5">
    <source>
        <dbReference type="PROSITE" id="PS50887"/>
    </source>
</evidence>
<comment type="caution">
    <text evidence="6">The sequence shown here is derived from an EMBL/GenBank/DDBJ whole genome shotgun (WGS) entry which is preliminary data.</text>
</comment>
<dbReference type="OrthoDB" id="73375at2"/>
<keyword evidence="4" id="KW-1133">Transmembrane helix</keyword>
<organism evidence="6 7">
    <name type="scientific">Panacagrimonas perspica</name>
    <dbReference type="NCBI Taxonomy" id="381431"/>
    <lineage>
        <taxon>Bacteria</taxon>
        <taxon>Pseudomonadati</taxon>
        <taxon>Pseudomonadota</taxon>
        <taxon>Gammaproteobacteria</taxon>
        <taxon>Nevskiales</taxon>
        <taxon>Nevskiaceae</taxon>
        <taxon>Panacagrimonas</taxon>
    </lineage>
</organism>
<dbReference type="GO" id="GO:0052621">
    <property type="term" value="F:diguanylate cyclase activity"/>
    <property type="evidence" value="ECO:0007669"/>
    <property type="project" value="UniProtKB-EC"/>
</dbReference>
<dbReference type="InterPro" id="IPR050469">
    <property type="entry name" value="Diguanylate_Cyclase"/>
</dbReference>
<dbReference type="Proteomes" id="UP000295341">
    <property type="component" value="Unassembled WGS sequence"/>
</dbReference>
<dbReference type="PROSITE" id="PS50887">
    <property type="entry name" value="GGDEF"/>
    <property type="match status" value="1"/>
</dbReference>
<dbReference type="EC" id="2.7.7.65" evidence="1"/>
<evidence type="ECO:0000313" key="6">
    <source>
        <dbReference type="EMBL" id="TDU32701.1"/>
    </source>
</evidence>
<name>A0A4S3KCH2_9GAMM</name>
<dbReference type="GO" id="GO:0043709">
    <property type="term" value="P:cell adhesion involved in single-species biofilm formation"/>
    <property type="evidence" value="ECO:0007669"/>
    <property type="project" value="TreeGrafter"/>
</dbReference>
<feature type="transmembrane region" description="Helical" evidence="4">
    <location>
        <begin position="144"/>
        <end position="162"/>
    </location>
</feature>
<dbReference type="AlphaFoldDB" id="A0A4S3KCH2"/>
<evidence type="ECO:0000313" key="7">
    <source>
        <dbReference type="Proteomes" id="UP000295341"/>
    </source>
</evidence>
<comment type="catalytic activity">
    <reaction evidence="2">
        <text>2 GTP = 3',3'-c-di-GMP + 2 diphosphate</text>
        <dbReference type="Rhea" id="RHEA:24898"/>
        <dbReference type="ChEBI" id="CHEBI:33019"/>
        <dbReference type="ChEBI" id="CHEBI:37565"/>
        <dbReference type="ChEBI" id="CHEBI:58805"/>
        <dbReference type="EC" id="2.7.7.65"/>
    </reaction>
</comment>
<feature type="transmembrane region" description="Helical" evidence="4">
    <location>
        <begin position="168"/>
        <end position="186"/>
    </location>
</feature>
<evidence type="ECO:0000256" key="1">
    <source>
        <dbReference type="ARBA" id="ARBA00012528"/>
    </source>
</evidence>
<evidence type="ECO:0000256" key="3">
    <source>
        <dbReference type="SAM" id="MobiDB-lite"/>
    </source>
</evidence>
<dbReference type="GO" id="GO:1902201">
    <property type="term" value="P:negative regulation of bacterial-type flagellum-dependent cell motility"/>
    <property type="evidence" value="ECO:0007669"/>
    <property type="project" value="TreeGrafter"/>
</dbReference>
<dbReference type="PANTHER" id="PTHR45138:SF9">
    <property type="entry name" value="DIGUANYLATE CYCLASE DGCM-RELATED"/>
    <property type="match status" value="1"/>
</dbReference>
<dbReference type="NCBIfam" id="TIGR00254">
    <property type="entry name" value="GGDEF"/>
    <property type="match status" value="1"/>
</dbReference>